<keyword evidence="3" id="KW-0342">GTP-binding</keyword>
<dbReference type="NCBIfam" id="TIGR00231">
    <property type="entry name" value="small_GTP"/>
    <property type="match status" value="1"/>
</dbReference>
<dbReference type="Gene3D" id="3.40.50.300">
    <property type="entry name" value="P-loop containing nucleotide triphosphate hydrolases"/>
    <property type="match status" value="1"/>
</dbReference>
<dbReference type="PRINTS" id="PR00315">
    <property type="entry name" value="ELONGATNFCT"/>
</dbReference>
<proteinExistence type="predicted"/>
<dbReference type="GO" id="GO:0003924">
    <property type="term" value="F:GTPase activity"/>
    <property type="evidence" value="ECO:0007669"/>
    <property type="project" value="InterPro"/>
</dbReference>
<keyword evidence="2" id="KW-0648">Protein biosynthesis</keyword>
<dbReference type="EMBL" id="BJHY01000001">
    <property type="protein sequence ID" value="GDY71854.1"/>
    <property type="molecule type" value="Genomic_DNA"/>
</dbReference>
<dbReference type="PROSITE" id="PS00301">
    <property type="entry name" value="G_TR_1"/>
    <property type="match status" value="1"/>
</dbReference>
<feature type="domain" description="Tr-type G" evidence="4">
    <location>
        <begin position="1"/>
        <end position="147"/>
    </location>
</feature>
<dbReference type="Proteomes" id="UP000299211">
    <property type="component" value="Unassembled WGS sequence"/>
</dbReference>
<organism evidence="5 6">
    <name type="scientific">Streptomyces avermitilis</name>
    <dbReference type="NCBI Taxonomy" id="33903"/>
    <lineage>
        <taxon>Bacteria</taxon>
        <taxon>Bacillati</taxon>
        <taxon>Actinomycetota</taxon>
        <taxon>Actinomycetes</taxon>
        <taxon>Kitasatosporales</taxon>
        <taxon>Streptomycetaceae</taxon>
        <taxon>Streptomyces</taxon>
    </lineage>
</organism>
<dbReference type="InterPro" id="IPR027417">
    <property type="entry name" value="P-loop_NTPase"/>
</dbReference>
<keyword evidence="1" id="KW-0547">Nucleotide-binding</keyword>
<gene>
    <name evidence="5" type="ORF">SAV31267_013390</name>
</gene>
<dbReference type="SUPFAM" id="SSF52540">
    <property type="entry name" value="P-loop containing nucleoside triphosphate hydrolases"/>
    <property type="match status" value="1"/>
</dbReference>
<dbReference type="InterPro" id="IPR005225">
    <property type="entry name" value="Small_GTP-bd"/>
</dbReference>
<dbReference type="PANTHER" id="PTHR43261:SF1">
    <property type="entry name" value="RIBOSOME-RELEASING FACTOR 2, MITOCHONDRIAL"/>
    <property type="match status" value="1"/>
</dbReference>
<sequence>MHTLNLGILAHVDAGKTSLTERLLHTVGVIDEIGSVDEGNTQTDSLALERQRGITIKSAVVSFAINDTTVNLIDTPGHPDFIAEVERVLSVLDGAVLVVSAVEGVQAQTRVLLRTLQRLRIPTLLFVNKIDRGGAGRSASCAPSRHA</sequence>
<evidence type="ECO:0000313" key="6">
    <source>
        <dbReference type="Proteomes" id="UP000299211"/>
    </source>
</evidence>
<evidence type="ECO:0000256" key="3">
    <source>
        <dbReference type="ARBA" id="ARBA00023134"/>
    </source>
</evidence>
<dbReference type="AlphaFoldDB" id="A0A4D4MJJ6"/>
<evidence type="ECO:0000256" key="1">
    <source>
        <dbReference type="ARBA" id="ARBA00022741"/>
    </source>
</evidence>
<dbReference type="PANTHER" id="PTHR43261">
    <property type="entry name" value="TRANSLATION ELONGATION FACTOR G-RELATED"/>
    <property type="match status" value="1"/>
</dbReference>
<evidence type="ECO:0000259" key="4">
    <source>
        <dbReference type="PROSITE" id="PS51722"/>
    </source>
</evidence>
<accession>A0A4D4MJJ6</accession>
<protein>
    <recommendedName>
        <fullName evidence="4">Tr-type G domain-containing protein</fullName>
    </recommendedName>
</protein>
<evidence type="ECO:0000313" key="5">
    <source>
        <dbReference type="EMBL" id="GDY71854.1"/>
    </source>
</evidence>
<dbReference type="InterPro" id="IPR000795">
    <property type="entry name" value="T_Tr_GTP-bd_dom"/>
</dbReference>
<evidence type="ECO:0000256" key="2">
    <source>
        <dbReference type="ARBA" id="ARBA00022917"/>
    </source>
</evidence>
<dbReference type="PROSITE" id="PS51722">
    <property type="entry name" value="G_TR_2"/>
    <property type="match status" value="1"/>
</dbReference>
<dbReference type="Pfam" id="PF00009">
    <property type="entry name" value="GTP_EFTU"/>
    <property type="match status" value="1"/>
</dbReference>
<dbReference type="InterPro" id="IPR031157">
    <property type="entry name" value="G_TR_CS"/>
</dbReference>
<comment type="caution">
    <text evidence="5">The sequence shown here is derived from an EMBL/GenBank/DDBJ whole genome shotgun (WGS) entry which is preliminary data.</text>
</comment>
<dbReference type="GO" id="GO:0006412">
    <property type="term" value="P:translation"/>
    <property type="evidence" value="ECO:0007669"/>
    <property type="project" value="UniProtKB-KW"/>
</dbReference>
<reference evidence="5 6" key="1">
    <citation type="submission" date="2019-04" db="EMBL/GenBank/DDBJ databases">
        <title>Draft genome sequences of Streptomyces avermitilis ATCC 31267.</title>
        <authorList>
            <person name="Komaki H."/>
            <person name="Tamura T."/>
            <person name="Hosoyama A."/>
        </authorList>
    </citation>
    <scope>NUCLEOTIDE SEQUENCE [LARGE SCALE GENOMIC DNA]</scope>
    <source>
        <strain evidence="5 6">ATCC 31267</strain>
    </source>
</reference>
<dbReference type="GO" id="GO:0032790">
    <property type="term" value="P:ribosome disassembly"/>
    <property type="evidence" value="ECO:0007669"/>
    <property type="project" value="TreeGrafter"/>
</dbReference>
<name>A0A4D4MJJ6_STRAX</name>
<dbReference type="GO" id="GO:0005525">
    <property type="term" value="F:GTP binding"/>
    <property type="evidence" value="ECO:0007669"/>
    <property type="project" value="UniProtKB-KW"/>
</dbReference>